<gene>
    <name evidence="1" type="ORF">Glove_530g3</name>
</gene>
<dbReference type="Proteomes" id="UP000266861">
    <property type="component" value="Unassembled WGS sequence"/>
</dbReference>
<name>A0A397GJ60_9GLOM</name>
<organism evidence="1 2">
    <name type="scientific">Diversispora epigaea</name>
    <dbReference type="NCBI Taxonomy" id="1348612"/>
    <lineage>
        <taxon>Eukaryota</taxon>
        <taxon>Fungi</taxon>
        <taxon>Fungi incertae sedis</taxon>
        <taxon>Mucoromycota</taxon>
        <taxon>Glomeromycotina</taxon>
        <taxon>Glomeromycetes</taxon>
        <taxon>Diversisporales</taxon>
        <taxon>Diversisporaceae</taxon>
        <taxon>Diversispora</taxon>
    </lineage>
</organism>
<reference evidence="1 2" key="1">
    <citation type="submission" date="2018-08" db="EMBL/GenBank/DDBJ databases">
        <title>Genome and evolution of the arbuscular mycorrhizal fungus Diversispora epigaea (formerly Glomus versiforme) and its bacterial endosymbionts.</title>
        <authorList>
            <person name="Sun X."/>
            <person name="Fei Z."/>
            <person name="Harrison M."/>
        </authorList>
    </citation>
    <scope>NUCLEOTIDE SEQUENCE [LARGE SCALE GENOMIC DNA]</scope>
    <source>
        <strain evidence="1 2">IT104</strain>
    </source>
</reference>
<accession>A0A397GJ60</accession>
<proteinExistence type="predicted"/>
<evidence type="ECO:0000313" key="2">
    <source>
        <dbReference type="Proteomes" id="UP000266861"/>
    </source>
</evidence>
<sequence>MCRMIRRIKLQNLELKKGLELRKAKQQCQKIVPIVEINNNNNNRFSENKFNENSFNDNEFSNNELNNYKIKNVVEKHNVKARNLEIEEANNIITRLLQAVPDINI</sequence>
<keyword evidence="2" id="KW-1185">Reference proteome</keyword>
<protein>
    <submittedName>
        <fullName evidence="1">Uncharacterized protein</fullName>
    </submittedName>
</protein>
<dbReference type="EMBL" id="PQFF01000455">
    <property type="protein sequence ID" value="RHZ49093.1"/>
    <property type="molecule type" value="Genomic_DNA"/>
</dbReference>
<comment type="caution">
    <text evidence="1">The sequence shown here is derived from an EMBL/GenBank/DDBJ whole genome shotgun (WGS) entry which is preliminary data.</text>
</comment>
<dbReference type="AlphaFoldDB" id="A0A397GJ60"/>
<evidence type="ECO:0000313" key="1">
    <source>
        <dbReference type="EMBL" id="RHZ49093.1"/>
    </source>
</evidence>